<accession>A0A1V9ZWB8</accession>
<dbReference type="GO" id="GO:0031124">
    <property type="term" value="P:mRNA 3'-end processing"/>
    <property type="evidence" value="ECO:0007669"/>
    <property type="project" value="TreeGrafter"/>
</dbReference>
<dbReference type="SMART" id="SM00582">
    <property type="entry name" value="RPR"/>
    <property type="match status" value="1"/>
</dbReference>
<feature type="compositionally biased region" description="Basic and acidic residues" evidence="1">
    <location>
        <begin position="468"/>
        <end position="480"/>
    </location>
</feature>
<dbReference type="InterPro" id="IPR006569">
    <property type="entry name" value="CID_dom"/>
</dbReference>
<dbReference type="PANTHER" id="PTHR12460:SF0">
    <property type="entry name" value="CID DOMAIN-CONTAINING PROTEIN-RELATED"/>
    <property type="match status" value="1"/>
</dbReference>
<feature type="compositionally biased region" description="Basic and acidic residues" evidence="1">
    <location>
        <begin position="354"/>
        <end position="363"/>
    </location>
</feature>
<evidence type="ECO:0000313" key="4">
    <source>
        <dbReference type="Proteomes" id="UP000243217"/>
    </source>
</evidence>
<dbReference type="SUPFAM" id="SSF48464">
    <property type="entry name" value="ENTH/VHS domain"/>
    <property type="match status" value="1"/>
</dbReference>
<name>A0A1V9ZWB8_9STRA</name>
<sequence>MPSAFSSAAFAEKLGACNETAGSIQSLSSWILFHRASLPEMLDAWYNSFVSEPAAKKIVHLYVANDVMQTGLRKYGAAIPNACSHKVMLAVAHAMHPQRDPQVQDVVRKLIRVWKERRILPDPILSKMSDLSSQEARLAYEITSDDDPTMAAENRLSLHDEMLMNENIVLDDLPDAEDSVLTKETARKLQDLEAEVISTDLLSDRMFQLLSNINLFNKAKNNPAYDVDEDDVDGINWDQLEVSVFETQVEQSQQQVETYRHHLEKQAAERSDLISLFESFTNFSVLDDPTIYDISTRMDKELEDIQTLYALCVEAVAVQEKTKRAQHKEAAKLERRNSDRSTTSSIPDQADTPKTSRWDRKESAPPPTSYGYSFENAAAPAPTPVYHEYNQAPQHSYSVPPPAYSAPNSYSSSAPHSYSNHYPQMEAFQYMAPEVASGYRYSTTVAEASYQQNMPSDRYNRPRRGRSRDRSSSRRGHDGQGYRGKRKRSRSRSRERY</sequence>
<feature type="compositionally biased region" description="Polar residues" evidence="1">
    <location>
        <begin position="340"/>
        <end position="353"/>
    </location>
</feature>
<dbReference type="PROSITE" id="PS51391">
    <property type="entry name" value="CID"/>
    <property type="match status" value="1"/>
</dbReference>
<dbReference type="CDD" id="cd16981">
    <property type="entry name" value="CID_RPRD_like"/>
    <property type="match status" value="1"/>
</dbReference>
<evidence type="ECO:0000256" key="1">
    <source>
        <dbReference type="SAM" id="MobiDB-lite"/>
    </source>
</evidence>
<feature type="compositionally biased region" description="Low complexity" evidence="1">
    <location>
        <begin position="405"/>
        <end position="416"/>
    </location>
</feature>
<dbReference type="EMBL" id="JNBS01001250">
    <property type="protein sequence ID" value="OQS02080.1"/>
    <property type="molecule type" value="Genomic_DNA"/>
</dbReference>
<organism evidence="3 4">
    <name type="scientific">Thraustotheca clavata</name>
    <dbReference type="NCBI Taxonomy" id="74557"/>
    <lineage>
        <taxon>Eukaryota</taxon>
        <taxon>Sar</taxon>
        <taxon>Stramenopiles</taxon>
        <taxon>Oomycota</taxon>
        <taxon>Saprolegniomycetes</taxon>
        <taxon>Saprolegniales</taxon>
        <taxon>Achlyaceae</taxon>
        <taxon>Thraustotheca</taxon>
    </lineage>
</organism>
<dbReference type="InterPro" id="IPR008942">
    <property type="entry name" value="ENTH_VHS"/>
</dbReference>
<dbReference type="STRING" id="74557.A0A1V9ZWB8"/>
<evidence type="ECO:0000313" key="3">
    <source>
        <dbReference type="EMBL" id="OQS02080.1"/>
    </source>
</evidence>
<dbReference type="Pfam" id="PF04818">
    <property type="entry name" value="CID"/>
    <property type="match status" value="1"/>
</dbReference>
<comment type="caution">
    <text evidence="3">The sequence shown here is derived from an EMBL/GenBank/DDBJ whole genome shotgun (WGS) entry which is preliminary data.</text>
</comment>
<dbReference type="AlphaFoldDB" id="A0A1V9ZWB8"/>
<feature type="region of interest" description="Disordered" evidence="1">
    <location>
        <begin position="448"/>
        <end position="497"/>
    </location>
</feature>
<feature type="domain" description="CID" evidence="2">
    <location>
        <begin position="2"/>
        <end position="136"/>
    </location>
</feature>
<dbReference type="Gene3D" id="1.25.40.90">
    <property type="match status" value="1"/>
</dbReference>
<proteinExistence type="predicted"/>
<dbReference type="PANTHER" id="PTHR12460">
    <property type="entry name" value="CYCLIN-DEPENDENT KINASE INHIBITOR-RELATED PROTEIN"/>
    <property type="match status" value="1"/>
</dbReference>
<dbReference type="Proteomes" id="UP000243217">
    <property type="component" value="Unassembled WGS sequence"/>
</dbReference>
<dbReference type="OrthoDB" id="10069473at2759"/>
<gene>
    <name evidence="3" type="ORF">THRCLA_21513</name>
</gene>
<protein>
    <recommendedName>
        <fullName evidence="2">CID domain-containing protein</fullName>
    </recommendedName>
</protein>
<evidence type="ECO:0000259" key="2">
    <source>
        <dbReference type="PROSITE" id="PS51391"/>
    </source>
</evidence>
<reference evidence="3 4" key="1">
    <citation type="journal article" date="2014" name="Genome Biol. Evol.">
        <title>The secreted proteins of Achlya hypogyna and Thraustotheca clavata identify the ancestral oomycete secretome and reveal gene acquisitions by horizontal gene transfer.</title>
        <authorList>
            <person name="Misner I."/>
            <person name="Blouin N."/>
            <person name="Leonard G."/>
            <person name="Richards T.A."/>
            <person name="Lane C.E."/>
        </authorList>
    </citation>
    <scope>NUCLEOTIDE SEQUENCE [LARGE SCALE GENOMIC DNA]</scope>
    <source>
        <strain evidence="3 4">ATCC 34112</strain>
    </source>
</reference>
<feature type="region of interest" description="Disordered" evidence="1">
    <location>
        <begin position="323"/>
        <end position="416"/>
    </location>
</feature>
<dbReference type="GO" id="GO:0000993">
    <property type="term" value="F:RNA polymerase II complex binding"/>
    <property type="evidence" value="ECO:0007669"/>
    <property type="project" value="TreeGrafter"/>
</dbReference>
<feature type="compositionally biased region" description="Basic and acidic residues" evidence="1">
    <location>
        <begin position="323"/>
        <end position="339"/>
    </location>
</feature>
<keyword evidence="4" id="KW-1185">Reference proteome</keyword>